<sequence length="114" mass="13072">MEAFSTRQNKVSRLIQKELADYFQKESRNLFHGKLISVTTVRVTKDLGIARAYLSIFPADGAEEVLDEIRLLTKQIRGSLGRKIGKQVRIIPALEFYIDDSLDYIDNIDKLLTK</sequence>
<dbReference type="GO" id="GO:0005829">
    <property type="term" value="C:cytosol"/>
    <property type="evidence" value="ECO:0007669"/>
    <property type="project" value="TreeGrafter"/>
</dbReference>
<dbReference type="Gene3D" id="3.30.300.20">
    <property type="match status" value="1"/>
</dbReference>
<reference evidence="1" key="1">
    <citation type="submission" date="2018-06" db="EMBL/GenBank/DDBJ databases">
        <authorList>
            <person name="Zhirakovskaya E."/>
        </authorList>
    </citation>
    <scope>NUCLEOTIDE SEQUENCE</scope>
</reference>
<proteinExistence type="inferred from homology"/>
<dbReference type="PANTHER" id="PTHR33515:SF1">
    <property type="entry name" value="RIBOSOME-BINDING FACTOR A, CHLOROPLASTIC-RELATED"/>
    <property type="match status" value="1"/>
</dbReference>
<dbReference type="GO" id="GO:0006364">
    <property type="term" value="P:rRNA processing"/>
    <property type="evidence" value="ECO:0007669"/>
    <property type="project" value="InterPro"/>
</dbReference>
<dbReference type="SUPFAM" id="SSF89919">
    <property type="entry name" value="Ribosome-binding factor A, RbfA"/>
    <property type="match status" value="1"/>
</dbReference>
<dbReference type="Pfam" id="PF02033">
    <property type="entry name" value="RBFA"/>
    <property type="match status" value="1"/>
</dbReference>
<dbReference type="InterPro" id="IPR000238">
    <property type="entry name" value="RbfA"/>
</dbReference>
<dbReference type="AlphaFoldDB" id="A0A3B0UHY8"/>
<organism evidence="1">
    <name type="scientific">hydrothermal vent metagenome</name>
    <dbReference type="NCBI Taxonomy" id="652676"/>
    <lineage>
        <taxon>unclassified sequences</taxon>
        <taxon>metagenomes</taxon>
        <taxon>ecological metagenomes</taxon>
    </lineage>
</organism>
<dbReference type="GO" id="GO:0043024">
    <property type="term" value="F:ribosomal small subunit binding"/>
    <property type="evidence" value="ECO:0007669"/>
    <property type="project" value="TreeGrafter"/>
</dbReference>
<dbReference type="PANTHER" id="PTHR33515">
    <property type="entry name" value="RIBOSOME-BINDING FACTOR A, CHLOROPLASTIC-RELATED"/>
    <property type="match status" value="1"/>
</dbReference>
<evidence type="ECO:0000313" key="1">
    <source>
        <dbReference type="EMBL" id="VAW19186.1"/>
    </source>
</evidence>
<accession>A0A3B0UHY8</accession>
<name>A0A3B0UHY8_9ZZZZ</name>
<protein>
    <submittedName>
        <fullName evidence="1">Ribosome-binding factor A</fullName>
    </submittedName>
</protein>
<dbReference type="EMBL" id="UOEP01000095">
    <property type="protein sequence ID" value="VAW19186.1"/>
    <property type="molecule type" value="Genomic_DNA"/>
</dbReference>
<gene>
    <name evidence="1" type="ORF">MNBD_BACTEROID01-1070</name>
</gene>
<dbReference type="HAMAP" id="MF_00003">
    <property type="entry name" value="RbfA"/>
    <property type="match status" value="1"/>
</dbReference>
<dbReference type="InterPro" id="IPR023799">
    <property type="entry name" value="RbfA_dom_sf"/>
</dbReference>
<dbReference type="InterPro" id="IPR015946">
    <property type="entry name" value="KH_dom-like_a/b"/>
</dbReference>